<protein>
    <submittedName>
        <fullName evidence="1">Uncharacterized protein</fullName>
    </submittedName>
</protein>
<dbReference type="Proteomes" id="UP000002949">
    <property type="component" value="Unassembled WGS sequence"/>
</dbReference>
<organism evidence="1 2">
    <name type="scientific">Mesorhizobium amorphae CCNWGS0123</name>
    <dbReference type="NCBI Taxonomy" id="1082933"/>
    <lineage>
        <taxon>Bacteria</taxon>
        <taxon>Pseudomonadati</taxon>
        <taxon>Pseudomonadota</taxon>
        <taxon>Alphaproteobacteria</taxon>
        <taxon>Hyphomicrobiales</taxon>
        <taxon>Phyllobacteriaceae</taxon>
        <taxon>Mesorhizobium</taxon>
    </lineage>
</organism>
<reference evidence="1 2" key="1">
    <citation type="journal article" date="2012" name="J. Bacteriol.">
        <title>Draft Genome Sequence of Plant Growth-Promoting Rhizobium Mesorhizobium amorphae, Isolated from Zinc-Lead Mine Tailings.</title>
        <authorList>
            <person name="Hao X."/>
            <person name="Lin Y."/>
            <person name="Johnstone L."/>
            <person name="Baltrus D.A."/>
            <person name="Miller S.J."/>
            <person name="Wei G."/>
            <person name="Rensing C."/>
        </authorList>
    </citation>
    <scope>NUCLEOTIDE SEQUENCE [LARGE SCALE GENOMIC DNA]</scope>
    <source>
        <strain evidence="1 2">CCNWGS0123</strain>
    </source>
</reference>
<dbReference type="AlphaFoldDB" id="G6YC12"/>
<keyword evidence="2" id="KW-1185">Reference proteome</keyword>
<gene>
    <name evidence="1" type="ORF">MEA186_17448</name>
</gene>
<evidence type="ECO:0000313" key="2">
    <source>
        <dbReference type="Proteomes" id="UP000002949"/>
    </source>
</evidence>
<sequence length="65" mass="6886">MLTTCSSGTRPGGKVPGKGALHKLWAHAGALTLSRVASPWKIDQRRISRRTAAKAVNDSVTLATM</sequence>
<accession>G6YC12</accession>
<name>G6YC12_9HYPH</name>
<evidence type="ECO:0000313" key="1">
    <source>
        <dbReference type="EMBL" id="EHH10686.1"/>
    </source>
</evidence>
<proteinExistence type="predicted"/>
<dbReference type="EMBL" id="AGSN01000124">
    <property type="protein sequence ID" value="EHH10686.1"/>
    <property type="molecule type" value="Genomic_DNA"/>
</dbReference>